<keyword evidence="4 6" id="KW-0235">DNA replication</keyword>
<evidence type="ECO:0000259" key="8">
    <source>
        <dbReference type="Pfam" id="PF04042"/>
    </source>
</evidence>
<dbReference type="InterPro" id="IPR054300">
    <property type="entry name" value="OB_DPOA2"/>
</dbReference>
<reference evidence="10" key="2">
    <citation type="submission" date="2021-01" db="EMBL/GenBank/DDBJ databases">
        <authorList>
            <person name="Schikora-Tamarit M.A."/>
        </authorList>
    </citation>
    <scope>NUCLEOTIDE SEQUENCE</scope>
    <source>
        <strain evidence="10">CBS2887</strain>
    </source>
</reference>
<comment type="caution">
    <text evidence="10">The sequence shown here is derived from an EMBL/GenBank/DDBJ whole genome shotgun (WGS) entry which is preliminary data.</text>
</comment>
<reference evidence="10" key="1">
    <citation type="journal article" date="2021" name="Open Biol.">
        <title>Shared evolutionary footprints suggest mitochondrial oxidative damage underlies multiple complex I losses in fungi.</title>
        <authorList>
            <person name="Schikora-Tamarit M.A."/>
            <person name="Marcet-Houben M."/>
            <person name="Nosek J."/>
            <person name="Gabaldon T."/>
        </authorList>
    </citation>
    <scope>NUCLEOTIDE SEQUENCE</scope>
    <source>
        <strain evidence="10">CBS2887</strain>
    </source>
</reference>
<dbReference type="AlphaFoldDB" id="A0A9P8Q6U8"/>
<evidence type="ECO:0000256" key="2">
    <source>
        <dbReference type="ARBA" id="ARBA00007299"/>
    </source>
</evidence>
<comment type="function">
    <text evidence="6">Accessory subunit of the DNA polymerase alpha complex (also known as the alpha DNA polymerase-primase complex) which plays an essential role in the initiation of DNA synthesis.</text>
</comment>
<evidence type="ECO:0000259" key="9">
    <source>
        <dbReference type="Pfam" id="PF22062"/>
    </source>
</evidence>
<comment type="subcellular location">
    <subcellularLocation>
        <location evidence="1 6">Nucleus</location>
    </subcellularLocation>
</comment>
<dbReference type="InterPro" id="IPR007185">
    <property type="entry name" value="DNA_pol_a/d/e_bsu"/>
</dbReference>
<dbReference type="Gene3D" id="3.60.21.60">
    <property type="match status" value="2"/>
</dbReference>
<dbReference type="OrthoDB" id="336885at2759"/>
<keyword evidence="5 6" id="KW-0539">Nucleus</keyword>
<evidence type="ECO:0000256" key="3">
    <source>
        <dbReference type="ARBA" id="ARBA00018596"/>
    </source>
</evidence>
<evidence type="ECO:0000256" key="6">
    <source>
        <dbReference type="PIRNR" id="PIRNR018300"/>
    </source>
</evidence>
<proteinExistence type="inferred from homology"/>
<dbReference type="Pfam" id="PF22062">
    <property type="entry name" value="OB_DPOA2"/>
    <property type="match status" value="1"/>
</dbReference>
<dbReference type="GO" id="GO:0006270">
    <property type="term" value="P:DNA replication initiation"/>
    <property type="evidence" value="ECO:0007669"/>
    <property type="project" value="TreeGrafter"/>
</dbReference>
<gene>
    <name evidence="10" type="ORF">WICPIJ_003844</name>
</gene>
<dbReference type="GO" id="GO:0003677">
    <property type="term" value="F:DNA binding"/>
    <property type="evidence" value="ECO:0007669"/>
    <property type="project" value="InterPro"/>
</dbReference>
<evidence type="ECO:0000256" key="4">
    <source>
        <dbReference type="ARBA" id="ARBA00022705"/>
    </source>
</evidence>
<dbReference type="Proteomes" id="UP000774326">
    <property type="component" value="Unassembled WGS sequence"/>
</dbReference>
<dbReference type="PANTHER" id="PTHR23061">
    <property type="entry name" value="DNA POLYMERASE 2 ALPHA 70 KDA SUBUNIT"/>
    <property type="match status" value="1"/>
</dbReference>
<evidence type="ECO:0000256" key="5">
    <source>
        <dbReference type="ARBA" id="ARBA00023242"/>
    </source>
</evidence>
<feature type="domain" description="DNA polymerase alpha subunit B OB" evidence="9">
    <location>
        <begin position="198"/>
        <end position="303"/>
    </location>
</feature>
<evidence type="ECO:0000313" key="10">
    <source>
        <dbReference type="EMBL" id="KAH3685183.1"/>
    </source>
</evidence>
<keyword evidence="11" id="KW-1185">Reference proteome</keyword>
<dbReference type="PANTHER" id="PTHR23061:SF12">
    <property type="entry name" value="DNA POLYMERASE ALPHA SUBUNIT B"/>
    <property type="match status" value="1"/>
</dbReference>
<dbReference type="PIRSF" id="PIRSF018300">
    <property type="entry name" value="DNA_pol_alph_2"/>
    <property type="match status" value="1"/>
</dbReference>
<accession>A0A9P8Q6U8</accession>
<name>A0A9P8Q6U8_WICPI</name>
<feature type="compositionally biased region" description="Low complexity" evidence="7">
    <location>
        <begin position="121"/>
        <end position="130"/>
    </location>
</feature>
<dbReference type="EMBL" id="JAEUBG010002103">
    <property type="protein sequence ID" value="KAH3685183.1"/>
    <property type="molecule type" value="Genomic_DNA"/>
</dbReference>
<dbReference type="Pfam" id="PF04042">
    <property type="entry name" value="DNA_pol_E_B"/>
    <property type="match status" value="1"/>
</dbReference>
<evidence type="ECO:0000256" key="7">
    <source>
        <dbReference type="SAM" id="MobiDB-lite"/>
    </source>
</evidence>
<dbReference type="InterPro" id="IPR016722">
    <property type="entry name" value="DNA_pol_alpha_bsu"/>
</dbReference>
<comment type="similarity">
    <text evidence="2 6">Belongs to the DNA polymerase alpha subunit B family.</text>
</comment>
<protein>
    <recommendedName>
        <fullName evidence="3 6">DNA polymerase alpha subunit B</fullName>
    </recommendedName>
</protein>
<feature type="compositionally biased region" description="Polar residues" evidence="7">
    <location>
        <begin position="90"/>
        <end position="110"/>
    </location>
</feature>
<evidence type="ECO:0000256" key="1">
    <source>
        <dbReference type="ARBA" id="ARBA00004123"/>
    </source>
</evidence>
<evidence type="ECO:0000313" key="11">
    <source>
        <dbReference type="Proteomes" id="UP000774326"/>
    </source>
</evidence>
<sequence>MSNQFTKHFGPKLPEDLIPKLEHLLKIFSISAEELYINWETFVTIRNDNNDTFDLANFNKLEQYIQEKLAKKSTARTPTSLKIRKLKTKNASSPLNLGSSPTQYESSLTSPAVKRMKTEETPSISTSTTPLKHELITTPLPSSPFRPIQSPGEVIESLNDTLKITPEYEAQSVSLTASFDESKYNFRSMRMKLLEAADVLDDQIDSMSSVFAKHYQIVLSNPTLQSQDEVSAVGRIVSDNPTVLEGLNSQSLCLETSRLQGVGKRIPLDLTRLEKFEFFPGQIVCLKGKNPTGQTFHVVEVLPPPILGPSVLGVDELVHERDTDILVFKGPFTLNSELNFDIFTKATEDIMNNCNSIVLMGPFIDFNNKAIKTGAIPEEFNSFKTLEDIYIKVVLAALRKINQNIEIIVIPDVKDIVSRSSSYPQKPYPKPKKFKNYRNFPNPALFQINDISIGVSNVDIFRNLKDIIGKSSNPNRFERIVNYIIEQRKFFPLFPSLEPLDVPYLGLTEFQSVPDVLILPSDLKPFAKIIKNVLVINPGSFIKPNNGGSYVRLSIQRANQDNTEAVEDGVINKIWERAKVEIIKT</sequence>
<feature type="domain" description="DNA polymerase alpha/delta/epsilon subunit B" evidence="8">
    <location>
        <begin position="333"/>
        <end position="528"/>
    </location>
</feature>
<feature type="region of interest" description="Disordered" evidence="7">
    <location>
        <begin position="90"/>
        <end position="130"/>
    </location>
</feature>
<dbReference type="GO" id="GO:0005658">
    <property type="term" value="C:alpha DNA polymerase:primase complex"/>
    <property type="evidence" value="ECO:0007669"/>
    <property type="project" value="TreeGrafter"/>
</dbReference>
<organism evidence="10 11">
    <name type="scientific">Wickerhamomyces pijperi</name>
    <name type="common">Yeast</name>
    <name type="synonym">Pichia pijperi</name>
    <dbReference type="NCBI Taxonomy" id="599730"/>
    <lineage>
        <taxon>Eukaryota</taxon>
        <taxon>Fungi</taxon>
        <taxon>Dikarya</taxon>
        <taxon>Ascomycota</taxon>
        <taxon>Saccharomycotina</taxon>
        <taxon>Saccharomycetes</taxon>
        <taxon>Phaffomycetales</taxon>
        <taxon>Wickerhamomycetaceae</taxon>
        <taxon>Wickerhamomyces</taxon>
    </lineage>
</organism>